<dbReference type="AlphaFoldDB" id="A0A1H4AL06"/>
<dbReference type="GO" id="GO:0016706">
    <property type="term" value="F:2-oxoglutarate-dependent dioxygenase activity"/>
    <property type="evidence" value="ECO:0007669"/>
    <property type="project" value="UniProtKB-ARBA"/>
</dbReference>
<dbReference type="GO" id="GO:0005506">
    <property type="term" value="F:iron ion binding"/>
    <property type="evidence" value="ECO:0007669"/>
    <property type="project" value="UniProtKB-ARBA"/>
</dbReference>
<name>A0A1H4AL06_9RHOB</name>
<dbReference type="RefSeq" id="WP_245730988.1">
    <property type="nucleotide sequence ID" value="NZ_FNQM01000004.1"/>
</dbReference>
<evidence type="ECO:0000256" key="2">
    <source>
        <dbReference type="ARBA" id="ARBA00023004"/>
    </source>
</evidence>
<dbReference type="PANTHER" id="PTHR20883:SF15">
    <property type="entry name" value="PHYTANOYL-COA DIOXYGENASE DOMAIN-CONTAINING PROTEIN 1"/>
    <property type="match status" value="1"/>
</dbReference>
<gene>
    <name evidence="3" type="ORF">SAMN05444370_104266</name>
</gene>
<protein>
    <submittedName>
        <fullName evidence="3">Phytanoyl-CoA hydroxylase</fullName>
    </submittedName>
</protein>
<proteinExistence type="predicted"/>
<keyword evidence="2" id="KW-0408">Iron</keyword>
<dbReference type="Pfam" id="PF05721">
    <property type="entry name" value="PhyH"/>
    <property type="match status" value="1"/>
</dbReference>
<evidence type="ECO:0000256" key="1">
    <source>
        <dbReference type="ARBA" id="ARBA00022723"/>
    </source>
</evidence>
<dbReference type="Gene3D" id="2.60.120.620">
    <property type="entry name" value="q2cbj1_9rhob like domain"/>
    <property type="match status" value="1"/>
</dbReference>
<dbReference type="Proteomes" id="UP000198703">
    <property type="component" value="Unassembled WGS sequence"/>
</dbReference>
<keyword evidence="4" id="KW-1185">Reference proteome</keyword>
<dbReference type="PANTHER" id="PTHR20883">
    <property type="entry name" value="PHYTANOYL-COA DIOXYGENASE DOMAIN CONTAINING 1"/>
    <property type="match status" value="1"/>
</dbReference>
<dbReference type="STRING" id="89524.SAMN05444370_104266"/>
<sequence length="296" mass="32324">MTSDAPAAPRFRYPADGRLDAAMIEAWTRDGFLVLEEFATADACALLRARVAELVEAFDPDENKVPFSPHAQAHAAKEYFRESGDKIRFFVEEGAVAEDGGLNRPKGRAINKIGHALHDLDPVFSAFSRDARLAETAADIGLADPLLAQSMVICKQPEIGAEVDLHQDATFLHTVPVSVVGFWVALEAADRENGCLFAVPGGHRDGLRRRFHYEGDLLVMDEFDDPTWAGSDAVPLEAPEGALVLLHGLVPHRSGPNLSARSRLAYALHVVDRAARWSPDNWLRRAPGAPFRGFDG</sequence>
<reference evidence="3 4" key="1">
    <citation type="submission" date="2016-10" db="EMBL/GenBank/DDBJ databases">
        <authorList>
            <person name="de Groot N.N."/>
        </authorList>
    </citation>
    <scope>NUCLEOTIDE SEQUENCE [LARGE SCALE GENOMIC DNA]</scope>
    <source>
        <strain evidence="3 4">DSM 15345</strain>
    </source>
</reference>
<dbReference type="EMBL" id="FNQM01000004">
    <property type="protein sequence ID" value="SEA36342.1"/>
    <property type="molecule type" value="Genomic_DNA"/>
</dbReference>
<dbReference type="SUPFAM" id="SSF51197">
    <property type="entry name" value="Clavaminate synthase-like"/>
    <property type="match status" value="1"/>
</dbReference>
<dbReference type="InterPro" id="IPR008775">
    <property type="entry name" value="Phytyl_CoA_dOase-like"/>
</dbReference>
<accession>A0A1H4AL06</accession>
<evidence type="ECO:0000313" key="4">
    <source>
        <dbReference type="Proteomes" id="UP000198703"/>
    </source>
</evidence>
<keyword evidence="1" id="KW-0479">Metal-binding</keyword>
<evidence type="ECO:0000313" key="3">
    <source>
        <dbReference type="EMBL" id="SEA36342.1"/>
    </source>
</evidence>
<organism evidence="3 4">
    <name type="scientific">Rubrimonas cliftonensis</name>
    <dbReference type="NCBI Taxonomy" id="89524"/>
    <lineage>
        <taxon>Bacteria</taxon>
        <taxon>Pseudomonadati</taxon>
        <taxon>Pseudomonadota</taxon>
        <taxon>Alphaproteobacteria</taxon>
        <taxon>Rhodobacterales</taxon>
        <taxon>Paracoccaceae</taxon>
        <taxon>Rubrimonas</taxon>
    </lineage>
</organism>